<evidence type="ECO:0000256" key="5">
    <source>
        <dbReference type="ARBA" id="ARBA00022737"/>
    </source>
</evidence>
<dbReference type="PRINTS" id="PR00011">
    <property type="entry name" value="EGFLAMININ"/>
</dbReference>
<dbReference type="SMART" id="SM00136">
    <property type="entry name" value="LamNT"/>
    <property type="match status" value="1"/>
</dbReference>
<feature type="disulfide bond" evidence="12">
    <location>
        <begin position="982"/>
        <end position="991"/>
    </location>
</feature>
<feature type="domain" description="Laminin EGF-like" evidence="15">
    <location>
        <begin position="395"/>
        <end position="446"/>
    </location>
</feature>
<reference evidence="19" key="2">
    <citation type="submission" date="2023-03" db="EMBL/GenBank/DDBJ databases">
        <authorList>
            <consortium name="Wellcome Sanger Institute Data Sharing"/>
        </authorList>
    </citation>
    <scope>NUCLEOTIDE SEQUENCE [LARGE SCALE GENOMIC DNA]</scope>
</reference>
<feature type="disulfide bond" evidence="12">
    <location>
        <begin position="1079"/>
        <end position="1088"/>
    </location>
</feature>
<dbReference type="GO" id="GO:0070831">
    <property type="term" value="P:basement membrane assembly"/>
    <property type="evidence" value="ECO:0007669"/>
    <property type="project" value="TreeGrafter"/>
</dbReference>
<dbReference type="Proteomes" id="UP000265100">
    <property type="component" value="Chromosome 7"/>
</dbReference>
<organism evidence="18 19">
    <name type="scientific">Astatotilapia calliptera</name>
    <name type="common">Eastern happy</name>
    <name type="synonym">Chromis callipterus</name>
    <dbReference type="NCBI Taxonomy" id="8154"/>
    <lineage>
        <taxon>Eukaryota</taxon>
        <taxon>Metazoa</taxon>
        <taxon>Chordata</taxon>
        <taxon>Craniata</taxon>
        <taxon>Vertebrata</taxon>
        <taxon>Euteleostomi</taxon>
        <taxon>Actinopterygii</taxon>
        <taxon>Neopterygii</taxon>
        <taxon>Teleostei</taxon>
        <taxon>Neoteleostei</taxon>
        <taxon>Acanthomorphata</taxon>
        <taxon>Ovalentaria</taxon>
        <taxon>Cichlomorphae</taxon>
        <taxon>Cichliformes</taxon>
        <taxon>Cichlidae</taxon>
        <taxon>African cichlids</taxon>
        <taxon>Pseudocrenilabrinae</taxon>
        <taxon>Haplochromini</taxon>
        <taxon>Astatotilapia</taxon>
    </lineage>
</organism>
<dbReference type="FunFam" id="2.10.25.10:FF:000138">
    <property type="entry name" value="Laminin subunit beta 1"/>
    <property type="match status" value="1"/>
</dbReference>
<feature type="disulfide bond" evidence="12">
    <location>
        <begin position="1010"/>
        <end position="1022"/>
    </location>
</feature>
<reference evidence="18 19" key="1">
    <citation type="submission" date="2018-05" db="EMBL/GenBank/DDBJ databases">
        <authorList>
            <person name="Datahose"/>
        </authorList>
    </citation>
    <scope>NUCLEOTIDE SEQUENCE</scope>
</reference>
<feature type="disulfide bond" evidence="12">
    <location>
        <begin position="1012"/>
        <end position="1029"/>
    </location>
</feature>
<dbReference type="Pfam" id="PF24973">
    <property type="entry name" value="EGF_LMN_ATRN"/>
    <property type="match status" value="1"/>
</dbReference>
<dbReference type="PANTHER" id="PTHR10574:SF279">
    <property type="entry name" value="LAMININ SUBUNIT BETA 4"/>
    <property type="match status" value="1"/>
</dbReference>
<dbReference type="PROSITE" id="PS51117">
    <property type="entry name" value="LAMININ_NTER"/>
    <property type="match status" value="1"/>
</dbReference>
<reference evidence="18" key="4">
    <citation type="submission" date="2025-09" db="UniProtKB">
        <authorList>
            <consortium name="Ensembl"/>
        </authorList>
    </citation>
    <scope>IDENTIFICATION</scope>
</reference>
<keyword evidence="8 13" id="KW-0175">Coiled coil</keyword>
<dbReference type="InterPro" id="IPR002049">
    <property type="entry name" value="LE_dom"/>
</dbReference>
<feature type="disulfide bond" evidence="12">
    <location>
        <begin position="748"/>
        <end position="760"/>
    </location>
</feature>
<comment type="caution">
    <text evidence="12">Lacks conserved residue(s) required for the propagation of feature annotation.</text>
</comment>
<evidence type="ECO:0000259" key="17">
    <source>
        <dbReference type="PROSITE" id="PS51117"/>
    </source>
</evidence>
<dbReference type="FunFam" id="2.10.25.10:FF:000065">
    <property type="entry name" value="Laminin subunit beta 1"/>
    <property type="match status" value="1"/>
</dbReference>
<comment type="subcellular location">
    <subcellularLocation>
        <location evidence="1">Secreted</location>
        <location evidence="1">Extracellular space</location>
        <location evidence="1">Extracellular matrix</location>
        <location evidence="1">Basement membrane</location>
    </subcellularLocation>
</comment>
<dbReference type="SMART" id="SM00180">
    <property type="entry name" value="EGF_Lam"/>
    <property type="match status" value="12"/>
</dbReference>
<dbReference type="InterPro" id="IPR056558">
    <property type="entry name" value="LAMB1-4_helical"/>
</dbReference>
<dbReference type="Pfam" id="PF00055">
    <property type="entry name" value="Laminin_N"/>
    <property type="match status" value="1"/>
</dbReference>
<feature type="coiled-coil region" evidence="13">
    <location>
        <begin position="1275"/>
        <end position="1337"/>
    </location>
</feature>
<feature type="disulfide bond" evidence="12">
    <location>
        <begin position="702"/>
        <end position="719"/>
    </location>
</feature>
<name>A0AAX7VGB6_ASTCA</name>
<dbReference type="FunFam" id="2.10.25.10:FF:000083">
    <property type="entry name" value="Laminin subunit alpha"/>
    <property type="match status" value="1"/>
</dbReference>
<evidence type="ECO:0000259" key="15">
    <source>
        <dbReference type="PROSITE" id="PS50027"/>
    </source>
</evidence>
<dbReference type="FunFam" id="2.10.25.10:FF:000082">
    <property type="entry name" value="Laminin subunit alpha 1"/>
    <property type="match status" value="1"/>
</dbReference>
<feature type="disulfide bond" evidence="12">
    <location>
        <begin position="825"/>
        <end position="839"/>
    </location>
</feature>
<dbReference type="FunFam" id="2.10.25.10:FF:000084">
    <property type="entry name" value="Laminin subunit alpha 3"/>
    <property type="match status" value="1"/>
</dbReference>
<protein>
    <recommendedName>
        <fullName evidence="20">Laminin, beta 4</fullName>
    </recommendedName>
</protein>
<evidence type="ECO:0000313" key="19">
    <source>
        <dbReference type="Proteomes" id="UP000265100"/>
    </source>
</evidence>
<dbReference type="GO" id="GO:0016477">
    <property type="term" value="P:cell migration"/>
    <property type="evidence" value="ECO:0007669"/>
    <property type="project" value="TreeGrafter"/>
</dbReference>
<evidence type="ECO:0000256" key="10">
    <source>
        <dbReference type="ARBA" id="ARBA00023180"/>
    </source>
</evidence>
<evidence type="ECO:0000256" key="11">
    <source>
        <dbReference type="ARBA" id="ARBA00023292"/>
    </source>
</evidence>
<feature type="disulfide bond" evidence="12">
    <location>
        <begin position="1058"/>
        <end position="1070"/>
    </location>
</feature>
<evidence type="ECO:0000256" key="1">
    <source>
        <dbReference type="ARBA" id="ARBA00004302"/>
    </source>
</evidence>
<evidence type="ECO:0000256" key="6">
    <source>
        <dbReference type="ARBA" id="ARBA00022869"/>
    </source>
</evidence>
<feature type="chain" id="PRO_5044188557" description="Laminin, beta 4" evidence="14">
    <location>
        <begin position="21"/>
        <end position="1351"/>
    </location>
</feature>
<feature type="disulfide bond" evidence="12">
    <location>
        <begin position="721"/>
        <end position="730"/>
    </location>
</feature>
<feature type="domain" description="Laminin EGF-like" evidence="15">
    <location>
        <begin position="953"/>
        <end position="1009"/>
    </location>
</feature>
<dbReference type="GO" id="GO:0009887">
    <property type="term" value="P:animal organ morphogenesis"/>
    <property type="evidence" value="ECO:0007669"/>
    <property type="project" value="TreeGrafter"/>
</dbReference>
<keyword evidence="19" id="KW-1185">Reference proteome</keyword>
<dbReference type="CDD" id="cd00055">
    <property type="entry name" value="EGF_Lam"/>
    <property type="match status" value="10"/>
</dbReference>
<keyword evidence="11 12" id="KW-0424">Laminin EGF-like domain</keyword>
<dbReference type="Pfam" id="PF00053">
    <property type="entry name" value="EGF_laminin"/>
    <property type="match status" value="11"/>
</dbReference>
<feature type="domain" description="Laminin EGF-like" evidence="15">
    <location>
        <begin position="794"/>
        <end position="841"/>
    </location>
</feature>
<dbReference type="PANTHER" id="PTHR10574">
    <property type="entry name" value="NETRIN/LAMININ-RELATED"/>
    <property type="match status" value="1"/>
</dbReference>
<dbReference type="Gene3D" id="2.10.25.10">
    <property type="entry name" value="Laminin"/>
    <property type="match status" value="10"/>
</dbReference>
<evidence type="ECO:0000259" key="16">
    <source>
        <dbReference type="PROSITE" id="PS51116"/>
    </source>
</evidence>
<dbReference type="FunFam" id="2.10.25.10:FF:000130">
    <property type="entry name" value="Laminin subunit beta 1"/>
    <property type="match status" value="1"/>
</dbReference>
<feature type="domain" description="Laminin N-terminal" evidence="17">
    <location>
        <begin position="25"/>
        <end position="264"/>
    </location>
</feature>
<dbReference type="PROSITE" id="PS51116">
    <property type="entry name" value="LAMININ_IVB"/>
    <property type="match status" value="1"/>
</dbReference>
<dbReference type="InterPro" id="IPR013015">
    <property type="entry name" value="Laminin_IV_B"/>
</dbReference>
<dbReference type="SUPFAM" id="SSF57196">
    <property type="entry name" value="EGF/Laminin"/>
    <property type="match status" value="12"/>
</dbReference>
<keyword evidence="5" id="KW-0677">Repeat</keyword>
<evidence type="ECO:0000256" key="12">
    <source>
        <dbReference type="PROSITE-ProRule" id="PRU00460"/>
    </source>
</evidence>
<dbReference type="GO" id="GO:0009888">
    <property type="term" value="P:tissue development"/>
    <property type="evidence" value="ECO:0007669"/>
    <property type="project" value="TreeGrafter"/>
</dbReference>
<feature type="domain" description="Laminin EGF-like" evidence="15">
    <location>
        <begin position="700"/>
        <end position="747"/>
    </location>
</feature>
<evidence type="ECO:0000256" key="4">
    <source>
        <dbReference type="ARBA" id="ARBA00022729"/>
    </source>
</evidence>
<keyword evidence="7" id="KW-0130">Cell adhesion</keyword>
<evidence type="ECO:0000256" key="7">
    <source>
        <dbReference type="ARBA" id="ARBA00022889"/>
    </source>
</evidence>
<dbReference type="FunFam" id="2.60.120.260:FF:000010">
    <property type="entry name" value="Laminin subunit beta 1"/>
    <property type="match status" value="1"/>
</dbReference>
<feature type="disulfide bond" evidence="12">
    <location>
        <begin position="1031"/>
        <end position="1040"/>
    </location>
</feature>
<evidence type="ECO:0000313" key="18">
    <source>
        <dbReference type="Ensembl" id="ENSACLP00000081653.1"/>
    </source>
</evidence>
<dbReference type="InterPro" id="IPR050440">
    <property type="entry name" value="Laminin/Netrin_ECM"/>
</dbReference>
<keyword evidence="10" id="KW-0325">Glycoprotein</keyword>
<dbReference type="GO" id="GO:0007411">
    <property type="term" value="P:axon guidance"/>
    <property type="evidence" value="ECO:0007669"/>
    <property type="project" value="TreeGrafter"/>
</dbReference>
<evidence type="ECO:0000256" key="14">
    <source>
        <dbReference type="SAM" id="SignalP"/>
    </source>
</evidence>
<evidence type="ECO:0000256" key="13">
    <source>
        <dbReference type="SAM" id="Coils"/>
    </source>
</evidence>
<dbReference type="PROSITE" id="PS50027">
    <property type="entry name" value="EGF_LAM_2"/>
    <property type="match status" value="8"/>
</dbReference>
<feature type="disulfide bond" evidence="12">
    <location>
        <begin position="1060"/>
        <end position="1077"/>
    </location>
</feature>
<feature type="domain" description="Laminin EGF-like" evidence="15">
    <location>
        <begin position="901"/>
        <end position="952"/>
    </location>
</feature>
<evidence type="ECO:0000256" key="3">
    <source>
        <dbReference type="ARBA" id="ARBA00022530"/>
    </source>
</evidence>
<dbReference type="Gene3D" id="2.170.300.10">
    <property type="entry name" value="Tie2 ligand-binding domain superfamily"/>
    <property type="match status" value="1"/>
</dbReference>
<dbReference type="Pfam" id="PF23219">
    <property type="entry name" value="LAMB1"/>
    <property type="match status" value="1"/>
</dbReference>
<dbReference type="GO" id="GO:0043256">
    <property type="term" value="C:laminin complex"/>
    <property type="evidence" value="ECO:0007669"/>
    <property type="project" value="TreeGrafter"/>
</dbReference>
<evidence type="ECO:0000256" key="2">
    <source>
        <dbReference type="ARBA" id="ARBA00022525"/>
    </source>
</evidence>
<keyword evidence="6" id="KW-0084">Basement membrane</keyword>
<dbReference type="SMART" id="SM00181">
    <property type="entry name" value="EGF"/>
    <property type="match status" value="8"/>
</dbReference>
<dbReference type="Pfam" id="PF21199">
    <property type="entry name" value="LAMININ_IV_B"/>
    <property type="match status" value="2"/>
</dbReference>
<feature type="disulfide bond" evidence="12">
    <location>
        <begin position="925"/>
        <end position="934"/>
    </location>
</feature>
<feature type="domain" description="Laminin EGF-like" evidence="15">
    <location>
        <begin position="1058"/>
        <end position="1104"/>
    </location>
</feature>
<feature type="disulfide bond" evidence="12">
    <location>
        <begin position="813"/>
        <end position="822"/>
    </location>
</feature>
<reference evidence="18" key="3">
    <citation type="submission" date="2025-08" db="UniProtKB">
        <authorList>
            <consortium name="Ensembl"/>
        </authorList>
    </citation>
    <scope>IDENTIFICATION</scope>
</reference>
<dbReference type="InterPro" id="IPR000742">
    <property type="entry name" value="EGF"/>
</dbReference>
<keyword evidence="2" id="KW-0964">Secreted</keyword>
<feature type="disulfide bond" evidence="12">
    <location>
        <begin position="750"/>
        <end position="767"/>
    </location>
</feature>
<feature type="domain" description="Laminin EGF-like" evidence="15">
    <location>
        <begin position="748"/>
        <end position="793"/>
    </location>
</feature>
<feature type="disulfide bond" evidence="12">
    <location>
        <begin position="700"/>
        <end position="712"/>
    </location>
</feature>
<dbReference type="Gene3D" id="2.60.120.260">
    <property type="entry name" value="Galactose-binding domain-like"/>
    <property type="match status" value="1"/>
</dbReference>
<feature type="disulfide bond" evidence="12">
    <location>
        <begin position="417"/>
        <end position="426"/>
    </location>
</feature>
<feature type="signal peptide" evidence="14">
    <location>
        <begin position="1"/>
        <end position="20"/>
    </location>
</feature>
<dbReference type="InterPro" id="IPR008211">
    <property type="entry name" value="Laminin_N"/>
</dbReference>
<keyword evidence="3" id="KW-0272">Extracellular matrix</keyword>
<evidence type="ECO:0000256" key="9">
    <source>
        <dbReference type="ARBA" id="ARBA00023157"/>
    </source>
</evidence>
<evidence type="ECO:0000256" key="8">
    <source>
        <dbReference type="ARBA" id="ARBA00023054"/>
    </source>
</evidence>
<dbReference type="Ensembl" id="ENSACLT00000061422.1">
    <property type="protein sequence ID" value="ENSACLP00000081653.1"/>
    <property type="gene ID" value="ENSACLG00000020174.2"/>
</dbReference>
<dbReference type="GeneTree" id="ENSGT00940000165244"/>
<feature type="domain" description="Laminin IV type B" evidence="16">
    <location>
        <begin position="508"/>
        <end position="694"/>
    </location>
</feature>
<keyword evidence="4 14" id="KW-0732">Signal</keyword>
<accession>A0AAX7VGB6</accession>
<dbReference type="InterPro" id="IPR056863">
    <property type="entry name" value="LMN_ATRN_NET-like_EGF"/>
</dbReference>
<evidence type="ECO:0008006" key="20">
    <source>
        <dbReference type="Google" id="ProtNLM"/>
    </source>
</evidence>
<proteinExistence type="predicted"/>
<keyword evidence="9 12" id="KW-1015">Disulfide bond</keyword>
<dbReference type="GO" id="GO:0034446">
    <property type="term" value="P:substrate adhesion-dependent cell spreading"/>
    <property type="evidence" value="ECO:0007669"/>
    <property type="project" value="TreeGrafter"/>
</dbReference>
<dbReference type="FunFam" id="2.10.25.10:FF:000135">
    <property type="entry name" value="Laminin subunit beta 4"/>
    <property type="match status" value="1"/>
</dbReference>
<feature type="domain" description="Laminin EGF-like" evidence="15">
    <location>
        <begin position="1010"/>
        <end position="1057"/>
    </location>
</feature>
<dbReference type="PROSITE" id="PS01248">
    <property type="entry name" value="EGF_LAM_1"/>
    <property type="match status" value="4"/>
</dbReference>
<feature type="disulfide bond" evidence="12">
    <location>
        <begin position="769"/>
        <end position="778"/>
    </location>
</feature>
<dbReference type="FunFam" id="2.170.300.10:FF:000001">
    <property type="entry name" value="Laminin subunit beta-1"/>
    <property type="match status" value="1"/>
</dbReference>
<sequence length="1351" mass="149258">NLLNLNLFLVLIITLDYKDFQDPCPISSCNPQLGDLLVGRAAQLSASSTCGLDGPQNYCIIGYLEGQKCFTCDSRLPYHRYNSPNSHRIENVITNFDLERKLKWWQSETGVHNVSIQLNLETMFQFSHLVLRFKSFRPAAMLVERSRDFGRSWTVVRYFAEDCSLHFPSVSTAPARSIDDVVCDSRYSGSEPSLVGEVVLKALDPVFKTENPHAPNIHDLTTVTNIRVNFTRLFTLGDTLLSRKRRNPQDKYYYSVYNMVVQGSCFCNGHASQCVPMAGVHRDVFTQPGMVHRQCVCKHNTAGENCERCQDFHNDSPWKPGGEGAADICRACNCHSHSDSCHFDAARYEATGGVSGGVCDDCGNNRMGPQCEQCQPFLYQDPQRAKDDPQACIPCNCDPAGSRGGGQCDALSGQCVCKENVEGQRCDRCKHGFFSLRQDDPTGCQGDQTTLFVLLSFSTKELLLVLCHFLSFGGISCPVRCSPEDGQCRCLPNMIGRRCSDPAPGYFLPALNYFLYEAELTFPLLGGSRFERTVDTPTMHTALPQPSLSTPVTWTGLGLVRVFEGVGLRFTVDNLHSSTDYQLAISYEPEFLFVFSFCFSRRGILDSLLCLNAGGQYFVDITFYKQPRSDSSHILIDSISLFNRIGSVQNFCSQSDLDTFHQFHCTGLAVKPGPQESLPEVCEGLIVSLSAQIHNGAVLCRCNVIGSTGPSCSKLGGFCDCKANVIGRCCDACAPMTFGFGPEGCKRCNCDPHGSVSELCDQVSGQCACRSEITGQRCKRCQMGFWGFPSCRSCECNGLSEVCDGFTGDCLNCREHTTGPSCERCVEGYYGDPISRQACQPCLCPDVLSSGRFFATSCQHDPQSLRLICKCQEGHTGVSCDSCSPGFYGDLTLPGAVCKECPCNNNIDPDDPNSCNSTTGECLHCLHNTIGLHCQHCKPGYHGNALTQDCKECSCDRRGTQETRCPLGRPCFCDPRTGQCPCRTGVIGKLCDECEDRYWNLNIASGCQPCSCDLIKSISNICDKVTGHCPCHPEFGGRHCDECRENHFRNPDLQCISCDCNLEGTKQPSCDPETGKCICRAGVSGIFCDECTPGFNTLFPACEPCHPCNALWTQIVTDVQRAAQKMRTLIPHNNVQPTDNQHLQEMINMHSMLDSLANLRVISPPSVEKLEKIFFMLEDERVGNVSKAVEDSMDTRQEVKHKLSMCNTGDLALLKKKVTELSVVQLKQKVCGDPGLEDCSGCTGALCGRDLGKRKCGSPNCKGAVHVSEDASKTAEKLKDQLMNLPSRLQDTKNKINNANEMTWDAKNWARDLQDQINNNTNSCEREKNKIRELIQQVKDYLMGQCSLHIH</sequence>